<dbReference type="AlphaFoldDB" id="A0A3L7ZUI2"/>
<evidence type="ECO:0000313" key="2">
    <source>
        <dbReference type="EMBL" id="RLT74607.1"/>
    </source>
</evidence>
<organism evidence="2 3">
    <name type="scientific">Parabacteroides distasonis</name>
    <dbReference type="NCBI Taxonomy" id="823"/>
    <lineage>
        <taxon>Bacteria</taxon>
        <taxon>Pseudomonadati</taxon>
        <taxon>Bacteroidota</taxon>
        <taxon>Bacteroidia</taxon>
        <taxon>Bacteroidales</taxon>
        <taxon>Tannerellaceae</taxon>
        <taxon>Parabacteroides</taxon>
    </lineage>
</organism>
<sequence length="97" mass="10400">MNILVRVGVFSCQIRPIPNLRERGQNEGRTKGERGQSMDKTRAEGKNASGVLEVVCDLAIISNLAVPFPDTSVNHPGQPLVIFIRGATGQAGETAWG</sequence>
<reference evidence="2 3" key="1">
    <citation type="submission" date="2018-09" db="EMBL/GenBank/DDBJ databases">
        <title>Murine metabolic-syndrome-specific gut microbial biobank.</title>
        <authorList>
            <person name="Liu C."/>
        </authorList>
    </citation>
    <scope>NUCLEOTIDE SEQUENCE [LARGE SCALE GENOMIC DNA]</scope>
    <source>
        <strain evidence="2 3">8-P5</strain>
    </source>
</reference>
<evidence type="ECO:0000256" key="1">
    <source>
        <dbReference type="SAM" id="MobiDB-lite"/>
    </source>
</evidence>
<dbReference type="Proteomes" id="UP000278164">
    <property type="component" value="Unassembled WGS sequence"/>
</dbReference>
<name>A0A3L7ZUI2_PARDI</name>
<feature type="region of interest" description="Disordered" evidence="1">
    <location>
        <begin position="20"/>
        <end position="45"/>
    </location>
</feature>
<gene>
    <name evidence="2" type="ORF">D7V78_04360</name>
</gene>
<dbReference type="EMBL" id="RAYI01000006">
    <property type="protein sequence ID" value="RLT74607.1"/>
    <property type="molecule type" value="Genomic_DNA"/>
</dbReference>
<accession>A0A3L7ZUI2</accession>
<comment type="caution">
    <text evidence="2">The sequence shown here is derived from an EMBL/GenBank/DDBJ whole genome shotgun (WGS) entry which is preliminary data.</text>
</comment>
<proteinExistence type="predicted"/>
<evidence type="ECO:0000313" key="3">
    <source>
        <dbReference type="Proteomes" id="UP000278164"/>
    </source>
</evidence>
<protein>
    <submittedName>
        <fullName evidence="2">Uncharacterized protein</fullName>
    </submittedName>
</protein>